<dbReference type="InterPro" id="IPR005064">
    <property type="entry name" value="BUG"/>
</dbReference>
<keyword evidence="4" id="KW-1185">Reference proteome</keyword>
<dbReference type="Gene3D" id="3.40.190.10">
    <property type="entry name" value="Periplasmic binding protein-like II"/>
    <property type="match status" value="1"/>
</dbReference>
<dbReference type="PIRSF" id="PIRSF017082">
    <property type="entry name" value="YflP"/>
    <property type="match status" value="1"/>
</dbReference>
<evidence type="ECO:0000256" key="2">
    <source>
        <dbReference type="SAM" id="SignalP"/>
    </source>
</evidence>
<feature type="chain" id="PRO_5046949091" evidence="2">
    <location>
        <begin position="25"/>
        <end position="327"/>
    </location>
</feature>
<dbReference type="InterPro" id="IPR042100">
    <property type="entry name" value="Bug_dom1"/>
</dbReference>
<dbReference type="Pfam" id="PF03401">
    <property type="entry name" value="TctC"/>
    <property type="match status" value="1"/>
</dbReference>
<comment type="similarity">
    <text evidence="1">Belongs to the UPF0065 (bug) family.</text>
</comment>
<evidence type="ECO:0000256" key="1">
    <source>
        <dbReference type="ARBA" id="ARBA00006987"/>
    </source>
</evidence>
<evidence type="ECO:0000313" key="4">
    <source>
        <dbReference type="Proteomes" id="UP001595640"/>
    </source>
</evidence>
<organism evidence="3 4">
    <name type="scientific">Modicisalibacter luteus</name>
    <dbReference type="NCBI Taxonomy" id="453962"/>
    <lineage>
        <taxon>Bacteria</taxon>
        <taxon>Pseudomonadati</taxon>
        <taxon>Pseudomonadota</taxon>
        <taxon>Gammaproteobacteria</taxon>
        <taxon>Oceanospirillales</taxon>
        <taxon>Halomonadaceae</taxon>
        <taxon>Modicisalibacter</taxon>
    </lineage>
</organism>
<dbReference type="RefSeq" id="WP_019017833.1">
    <property type="nucleotide sequence ID" value="NZ_BMXD01000001.1"/>
</dbReference>
<feature type="signal peptide" evidence="2">
    <location>
        <begin position="1"/>
        <end position="24"/>
    </location>
</feature>
<dbReference type="Gene3D" id="3.40.190.150">
    <property type="entry name" value="Bordetella uptake gene, domain 1"/>
    <property type="match status" value="1"/>
</dbReference>
<proteinExistence type="inferred from homology"/>
<evidence type="ECO:0000313" key="3">
    <source>
        <dbReference type="EMBL" id="MFC3293566.1"/>
    </source>
</evidence>
<keyword evidence="2" id="KW-0732">Signal</keyword>
<name>A0ABV7M3T9_9GAMM</name>
<accession>A0ABV7M3T9</accession>
<dbReference type="Proteomes" id="UP001595640">
    <property type="component" value="Unassembled WGS sequence"/>
</dbReference>
<dbReference type="EMBL" id="JBHRUH010000031">
    <property type="protein sequence ID" value="MFC3293566.1"/>
    <property type="molecule type" value="Genomic_DNA"/>
</dbReference>
<gene>
    <name evidence="3" type="ORF">ACFOEI_16035</name>
</gene>
<dbReference type="PANTHER" id="PTHR42928">
    <property type="entry name" value="TRICARBOXYLATE-BINDING PROTEIN"/>
    <property type="match status" value="1"/>
</dbReference>
<protein>
    <submittedName>
        <fullName evidence="3">Bug family tripartite tricarboxylate transporter substrate binding protein</fullName>
    </submittedName>
</protein>
<reference evidence="4" key="1">
    <citation type="journal article" date="2019" name="Int. J. Syst. Evol. Microbiol.">
        <title>The Global Catalogue of Microorganisms (GCM) 10K type strain sequencing project: providing services to taxonomists for standard genome sequencing and annotation.</title>
        <authorList>
            <consortium name="The Broad Institute Genomics Platform"/>
            <consortium name="The Broad Institute Genome Sequencing Center for Infectious Disease"/>
            <person name="Wu L."/>
            <person name="Ma J."/>
        </authorList>
    </citation>
    <scope>NUCLEOTIDE SEQUENCE [LARGE SCALE GENOMIC DNA]</scope>
    <source>
        <strain evidence="4">KCTC 12847</strain>
    </source>
</reference>
<dbReference type="CDD" id="cd07012">
    <property type="entry name" value="PBP2_Bug_TTT"/>
    <property type="match status" value="1"/>
</dbReference>
<dbReference type="PANTHER" id="PTHR42928:SF3">
    <property type="entry name" value="UPF0065 PROTEIN YFLP"/>
    <property type="match status" value="1"/>
</dbReference>
<sequence length="327" mass="35235">MKRKSTALLAAAGFALTFASSAMSFELNGKVDCIAPSDPGGGWDFTCRSVGRILQELDMVPQGVQTMNMPGATGGVAYAHVISKRPEDEQLLVAASTVTSAGLAQGLFQGMTADQVNWVAALGADYGVIAVPKDSEFKTLDDLTAALKKDPRSVIFAGGDAKRSWDHLKALMFADKAGVEDLSQVRYLAYEGGGEALTQVVGGHVDVFSGDISEAKGFRESGDLRILALLSDERLEGELADIPTAKEQGIDVLAPNWRGFYIPPNVSDEAKQFWISTIQELSQTDEWKQAMESNGLMPFNLKGEKFEQFVLDQVKDIETLSKRMGTG</sequence>
<comment type="caution">
    <text evidence="3">The sequence shown here is derived from an EMBL/GenBank/DDBJ whole genome shotgun (WGS) entry which is preliminary data.</text>
</comment>
<dbReference type="SUPFAM" id="SSF53850">
    <property type="entry name" value="Periplasmic binding protein-like II"/>
    <property type="match status" value="1"/>
</dbReference>